<reference evidence="2" key="1">
    <citation type="submission" date="2021-09" db="EMBL/GenBank/DDBJ databases">
        <title>Genome analysis of Fictibacillus sp. KIGAM418 isolated from marine sediment.</title>
        <authorList>
            <person name="Seo M.-J."/>
            <person name="Cho E.-S."/>
            <person name="Hwang C.Y."/>
        </authorList>
    </citation>
    <scope>NUCLEOTIDE SEQUENCE</scope>
    <source>
        <strain evidence="2">KIGAM418</strain>
    </source>
</reference>
<protein>
    <submittedName>
        <fullName evidence="2">MBL fold metallo-hydrolase</fullName>
    </submittedName>
</protein>
<accession>A0A9X1XB27</accession>
<proteinExistence type="predicted"/>
<comment type="caution">
    <text evidence="2">The sequence shown here is derived from an EMBL/GenBank/DDBJ whole genome shotgun (WGS) entry which is preliminary data.</text>
</comment>
<name>A0A9X1XB27_9BACL</name>
<dbReference type="SMART" id="SM00849">
    <property type="entry name" value="Lactamase_B"/>
    <property type="match status" value="1"/>
</dbReference>
<dbReference type="PANTHER" id="PTHR23131:SF4">
    <property type="entry name" value="METALLO-BETA-LACTAMASE SUPERFAMILY POTEIN"/>
    <property type="match status" value="1"/>
</dbReference>
<evidence type="ECO:0000259" key="1">
    <source>
        <dbReference type="SMART" id="SM00849"/>
    </source>
</evidence>
<dbReference type="SUPFAM" id="SSF56281">
    <property type="entry name" value="Metallo-hydrolase/oxidoreductase"/>
    <property type="match status" value="1"/>
</dbReference>
<dbReference type="RefSeq" id="WP_248253063.1">
    <property type="nucleotide sequence ID" value="NZ_JAIWJX010000002.1"/>
</dbReference>
<dbReference type="Proteomes" id="UP001139011">
    <property type="component" value="Unassembled WGS sequence"/>
</dbReference>
<dbReference type="AlphaFoldDB" id="A0A9X1XB27"/>
<evidence type="ECO:0000313" key="2">
    <source>
        <dbReference type="EMBL" id="MCK6257612.1"/>
    </source>
</evidence>
<feature type="domain" description="Metallo-beta-lactamase" evidence="1">
    <location>
        <begin position="18"/>
        <end position="233"/>
    </location>
</feature>
<dbReference type="EMBL" id="JAIWJX010000002">
    <property type="protein sequence ID" value="MCK6257612.1"/>
    <property type="molecule type" value="Genomic_DNA"/>
</dbReference>
<sequence length="321" mass="36417">MNQYIITIALPTPFPVGDVNVYLIRGEKLTLVDCGPKTPEAWSIFREKLAENGLEENDIEQVIFTHYHPDHVGLYSYFTSPVPAVLASLEEIPYLSQQQEFFVHRNQFYEGFYKKMGMPEEAVRFEHRKLKKYLELSAVVHASPALYEGEEVPGLPGWTIMKTPGHSPDHLSLFHQESGIMIGGDFLLQRISSNALIEPPPLTKRDRPKPLLQYRDSLKTAAELPITVILPGHGLPISNSSELIEERLAQQNNRADVLWEMLAGHKTAYELSKLLFPRIYQKEPGLTLSETVGHLDLLEEEGRIQAEDIQGIIYYKRAEGA</sequence>
<dbReference type="InterPro" id="IPR001279">
    <property type="entry name" value="Metallo-B-lactamas"/>
</dbReference>
<evidence type="ECO:0000313" key="3">
    <source>
        <dbReference type="Proteomes" id="UP001139011"/>
    </source>
</evidence>
<gene>
    <name evidence="2" type="ORF">LCY76_13535</name>
</gene>
<dbReference type="InterPro" id="IPR050662">
    <property type="entry name" value="Sec-metab_biosynth-thioest"/>
</dbReference>
<dbReference type="Gene3D" id="3.60.15.10">
    <property type="entry name" value="Ribonuclease Z/Hydroxyacylglutathione hydrolase-like"/>
    <property type="match status" value="1"/>
</dbReference>
<dbReference type="PANTHER" id="PTHR23131">
    <property type="entry name" value="ENDORIBONUCLEASE LACTB2"/>
    <property type="match status" value="1"/>
</dbReference>
<dbReference type="InterPro" id="IPR036388">
    <property type="entry name" value="WH-like_DNA-bd_sf"/>
</dbReference>
<dbReference type="InterPro" id="IPR036866">
    <property type="entry name" value="RibonucZ/Hydroxyglut_hydro"/>
</dbReference>
<keyword evidence="3" id="KW-1185">Reference proteome</keyword>
<dbReference type="Gene3D" id="1.10.10.10">
    <property type="entry name" value="Winged helix-like DNA-binding domain superfamily/Winged helix DNA-binding domain"/>
    <property type="match status" value="1"/>
</dbReference>
<dbReference type="Pfam" id="PF00753">
    <property type="entry name" value="Lactamase_B"/>
    <property type="match status" value="1"/>
</dbReference>
<organism evidence="2 3">
    <name type="scientific">Fictibacillus marinisediminis</name>
    <dbReference type="NCBI Taxonomy" id="2878389"/>
    <lineage>
        <taxon>Bacteria</taxon>
        <taxon>Bacillati</taxon>
        <taxon>Bacillota</taxon>
        <taxon>Bacilli</taxon>
        <taxon>Bacillales</taxon>
        <taxon>Fictibacillaceae</taxon>
        <taxon>Fictibacillus</taxon>
    </lineage>
</organism>